<dbReference type="EMBL" id="AP027732">
    <property type="protein sequence ID" value="BDZ49485.1"/>
    <property type="molecule type" value="Genomic_DNA"/>
</dbReference>
<feature type="compositionally biased region" description="Basic and acidic residues" evidence="1">
    <location>
        <begin position="34"/>
        <end position="43"/>
    </location>
</feature>
<dbReference type="Proteomes" id="UP001321486">
    <property type="component" value="Chromosome"/>
</dbReference>
<organism evidence="2 3">
    <name type="scientific">Frondihabitans sucicola</name>
    <dbReference type="NCBI Taxonomy" id="1268041"/>
    <lineage>
        <taxon>Bacteria</taxon>
        <taxon>Bacillati</taxon>
        <taxon>Actinomycetota</taxon>
        <taxon>Actinomycetes</taxon>
        <taxon>Micrococcales</taxon>
        <taxon>Microbacteriaceae</taxon>
        <taxon>Frondihabitans</taxon>
    </lineage>
</organism>
<evidence type="ECO:0000313" key="2">
    <source>
        <dbReference type="EMBL" id="BDZ49485.1"/>
    </source>
</evidence>
<name>A0ABM8GM37_9MICO</name>
<feature type="region of interest" description="Disordered" evidence="1">
    <location>
        <begin position="1"/>
        <end position="69"/>
    </location>
</feature>
<protein>
    <submittedName>
        <fullName evidence="2">Uncharacterized protein</fullName>
    </submittedName>
</protein>
<evidence type="ECO:0000313" key="3">
    <source>
        <dbReference type="Proteomes" id="UP001321486"/>
    </source>
</evidence>
<accession>A0ABM8GM37</accession>
<keyword evidence="3" id="KW-1185">Reference proteome</keyword>
<sequence>MLGDEQEGVAERGVLGVADGQAAIVHERRSRSQKRAEPREQKGSDAGPWIQVSPISSSRVGRVSRMPSTACANASNVEATILAPGYSFRRRANSATTASREGGPRLSFVWATYRASRSPGAVKASPWAVEPYSPW</sequence>
<proteinExistence type="predicted"/>
<reference evidence="3" key="1">
    <citation type="journal article" date="2019" name="Int. J. Syst. Evol. Microbiol.">
        <title>The Global Catalogue of Microorganisms (GCM) 10K type strain sequencing project: providing services to taxonomists for standard genome sequencing and annotation.</title>
        <authorList>
            <consortium name="The Broad Institute Genomics Platform"/>
            <consortium name="The Broad Institute Genome Sequencing Center for Infectious Disease"/>
            <person name="Wu L."/>
            <person name="Ma J."/>
        </authorList>
    </citation>
    <scope>NUCLEOTIDE SEQUENCE [LARGE SCALE GENOMIC DNA]</scope>
    <source>
        <strain evidence="3">NBRC 108728</strain>
    </source>
</reference>
<evidence type="ECO:0000256" key="1">
    <source>
        <dbReference type="SAM" id="MobiDB-lite"/>
    </source>
</evidence>
<gene>
    <name evidence="2" type="ORF">GCM10025867_17260</name>
</gene>